<feature type="region of interest" description="Disordered" evidence="8">
    <location>
        <begin position="1"/>
        <end position="59"/>
    </location>
</feature>
<evidence type="ECO:0000313" key="11">
    <source>
        <dbReference type="Proteomes" id="UP001224775"/>
    </source>
</evidence>
<organism evidence="10 11">
    <name type="scientific">Skeletonema marinoi</name>
    <dbReference type="NCBI Taxonomy" id="267567"/>
    <lineage>
        <taxon>Eukaryota</taxon>
        <taxon>Sar</taxon>
        <taxon>Stramenopiles</taxon>
        <taxon>Ochrophyta</taxon>
        <taxon>Bacillariophyta</taxon>
        <taxon>Coscinodiscophyceae</taxon>
        <taxon>Thalassiosirophycidae</taxon>
        <taxon>Thalassiosirales</taxon>
        <taxon>Skeletonemataceae</taxon>
        <taxon>Skeletonema</taxon>
        <taxon>Skeletonema marinoi-dohrnii complex</taxon>
    </lineage>
</organism>
<evidence type="ECO:0000256" key="6">
    <source>
        <dbReference type="ARBA" id="ARBA00022786"/>
    </source>
</evidence>
<feature type="region of interest" description="Disordered" evidence="8">
    <location>
        <begin position="266"/>
        <end position="307"/>
    </location>
</feature>
<name>A0AAD8YM08_9STRA</name>
<evidence type="ECO:0000256" key="5">
    <source>
        <dbReference type="ARBA" id="ARBA00022771"/>
    </source>
</evidence>
<feature type="compositionally biased region" description="Polar residues" evidence="8">
    <location>
        <begin position="1"/>
        <end position="12"/>
    </location>
</feature>
<feature type="compositionally biased region" description="Acidic residues" evidence="8">
    <location>
        <begin position="43"/>
        <end position="59"/>
    </location>
</feature>
<evidence type="ECO:0000259" key="9">
    <source>
        <dbReference type="PROSITE" id="PS51873"/>
    </source>
</evidence>
<feature type="domain" description="RING-type" evidence="9">
    <location>
        <begin position="63"/>
        <end position="436"/>
    </location>
</feature>
<dbReference type="InterPro" id="IPR031127">
    <property type="entry name" value="E3_UB_ligase_RBR"/>
</dbReference>
<dbReference type="Pfam" id="PF22191">
    <property type="entry name" value="IBR_1"/>
    <property type="match status" value="1"/>
</dbReference>
<dbReference type="Gene3D" id="3.30.40.10">
    <property type="entry name" value="Zinc/RING finger domain, C3HC4 (zinc finger)"/>
    <property type="match status" value="1"/>
</dbReference>
<keyword evidence="5" id="KW-0863">Zinc-finger</keyword>
<dbReference type="InterPro" id="IPR044066">
    <property type="entry name" value="TRIAD_supradom"/>
</dbReference>
<dbReference type="AlphaFoldDB" id="A0AAD8YM08"/>
<gene>
    <name evidence="10" type="ORF">QTG54_001033</name>
</gene>
<dbReference type="CDD" id="cd20354">
    <property type="entry name" value="Rcat_RBR_RNF14"/>
    <property type="match status" value="1"/>
</dbReference>
<dbReference type="InterPro" id="IPR047548">
    <property type="entry name" value="Rcat_RBR_RNF14"/>
</dbReference>
<dbReference type="PROSITE" id="PS00518">
    <property type="entry name" value="ZF_RING_1"/>
    <property type="match status" value="1"/>
</dbReference>
<evidence type="ECO:0000256" key="4">
    <source>
        <dbReference type="ARBA" id="ARBA00022737"/>
    </source>
</evidence>
<reference evidence="10" key="1">
    <citation type="submission" date="2023-06" db="EMBL/GenBank/DDBJ databases">
        <title>Survivors Of The Sea: Transcriptome response of Skeletonema marinoi to long-term dormancy.</title>
        <authorList>
            <person name="Pinder M.I.M."/>
            <person name="Kourtchenko O."/>
            <person name="Robertson E.K."/>
            <person name="Larsson T."/>
            <person name="Maumus F."/>
            <person name="Osuna-Cruz C.M."/>
            <person name="Vancaester E."/>
            <person name="Stenow R."/>
            <person name="Vandepoele K."/>
            <person name="Ploug H."/>
            <person name="Bruchert V."/>
            <person name="Godhe A."/>
            <person name="Topel M."/>
        </authorList>
    </citation>
    <scope>NUCLEOTIDE SEQUENCE</scope>
    <source>
        <strain evidence="10">R05AC</strain>
    </source>
</reference>
<dbReference type="Gene3D" id="1.20.120.1750">
    <property type="match status" value="1"/>
</dbReference>
<proteinExistence type="predicted"/>
<evidence type="ECO:0000256" key="2">
    <source>
        <dbReference type="ARBA" id="ARBA00022679"/>
    </source>
</evidence>
<evidence type="ECO:0000256" key="8">
    <source>
        <dbReference type="SAM" id="MobiDB-lite"/>
    </source>
</evidence>
<protein>
    <submittedName>
        <fullName evidence="10">RING finger protein</fullName>
    </submittedName>
</protein>
<keyword evidence="4" id="KW-0677">Repeat</keyword>
<accession>A0AAD8YM08</accession>
<dbReference type="GO" id="GO:0016567">
    <property type="term" value="P:protein ubiquitination"/>
    <property type="evidence" value="ECO:0007669"/>
    <property type="project" value="InterPro"/>
</dbReference>
<dbReference type="InterPro" id="IPR017907">
    <property type="entry name" value="Znf_RING_CS"/>
</dbReference>
<comment type="caution">
    <text evidence="10">The sequence shown here is derived from an EMBL/GenBank/DDBJ whole genome shotgun (WGS) entry which is preliminary data.</text>
</comment>
<evidence type="ECO:0000256" key="7">
    <source>
        <dbReference type="ARBA" id="ARBA00022833"/>
    </source>
</evidence>
<keyword evidence="11" id="KW-1185">Reference proteome</keyword>
<evidence type="ECO:0000256" key="1">
    <source>
        <dbReference type="ARBA" id="ARBA00004906"/>
    </source>
</evidence>
<evidence type="ECO:0000256" key="3">
    <source>
        <dbReference type="ARBA" id="ARBA00022723"/>
    </source>
</evidence>
<feature type="non-terminal residue" evidence="10">
    <location>
        <position position="462"/>
    </location>
</feature>
<dbReference type="Proteomes" id="UP001224775">
    <property type="component" value="Unassembled WGS sequence"/>
</dbReference>
<evidence type="ECO:0000313" key="10">
    <source>
        <dbReference type="EMBL" id="KAK1749094.1"/>
    </source>
</evidence>
<keyword evidence="7" id="KW-0862">Zinc</keyword>
<keyword evidence="2" id="KW-0808">Transferase</keyword>
<sequence>MEDSSDSNNLIVSSGGDDGGMEADQSEQLSDDSGGLHRKDPDPTVDDGDEEMSEPGDEVEEHYSYTCPICLCELAVIRNEGSDSEETNETGDPIFTLSACQHKYCLPCLHEYVKSKLVEGNLEISCCHFRPTATDEKEVDICNIAIARCDIKRLIHMDYFRRNYVSDWISDKKGKSTAQDANKAASNELWAKFKKLEFDRLHGKDAVRRCPTCDEAALFDIDAMKRHQTEFESIPTESATSNSAPAGASSNIISGFDRFFRRIRQTQDSNNTATTTTAAADNTSNNAEGNPADEEDEEQPTVLEPKGDLHSEEIVDVQIAEKISLVKSKSPVITCGSCSTEFCYFHSNAHQGQSCLAYHAATSEADRTNAEFATRVLRVKPCPNCGISVSKEGGCNQMKCSSCDTHFCWLCSAIIDDGPFPDHFRWWNINGCPNMQLDESTEPRRCTLVGARVLSVLQLLIL</sequence>
<dbReference type="InterPro" id="IPR013083">
    <property type="entry name" value="Znf_RING/FYVE/PHD"/>
</dbReference>
<dbReference type="SUPFAM" id="SSF57850">
    <property type="entry name" value="RING/U-box"/>
    <property type="match status" value="2"/>
</dbReference>
<dbReference type="GO" id="GO:0008270">
    <property type="term" value="F:zinc ion binding"/>
    <property type="evidence" value="ECO:0007669"/>
    <property type="project" value="UniProtKB-KW"/>
</dbReference>
<dbReference type="GO" id="GO:0004842">
    <property type="term" value="F:ubiquitin-protein transferase activity"/>
    <property type="evidence" value="ECO:0007669"/>
    <property type="project" value="InterPro"/>
</dbReference>
<dbReference type="PANTHER" id="PTHR11685">
    <property type="entry name" value="RBR FAMILY RING FINGER AND IBR DOMAIN-CONTAINING"/>
    <property type="match status" value="1"/>
</dbReference>
<comment type="pathway">
    <text evidence="1">Protein modification; protein ubiquitination.</text>
</comment>
<feature type="compositionally biased region" description="Low complexity" evidence="8">
    <location>
        <begin position="266"/>
        <end position="287"/>
    </location>
</feature>
<dbReference type="EMBL" id="JATAAI010000001">
    <property type="protein sequence ID" value="KAK1749094.1"/>
    <property type="molecule type" value="Genomic_DNA"/>
</dbReference>
<dbReference type="PROSITE" id="PS51873">
    <property type="entry name" value="TRIAD"/>
    <property type="match status" value="1"/>
</dbReference>
<keyword evidence="3" id="KW-0479">Metal-binding</keyword>
<keyword evidence="6" id="KW-0833">Ubl conjugation pathway</keyword>